<dbReference type="GO" id="GO:0005886">
    <property type="term" value="C:plasma membrane"/>
    <property type="evidence" value="ECO:0007669"/>
    <property type="project" value="UniProtKB-SubCell"/>
</dbReference>
<dbReference type="EMBL" id="JAPNKE010000002">
    <property type="protein sequence ID" value="MCY1005030.1"/>
    <property type="molecule type" value="Genomic_DNA"/>
</dbReference>
<dbReference type="RefSeq" id="WP_267766648.1">
    <property type="nucleotide sequence ID" value="NZ_JAPNKE010000002.1"/>
</dbReference>
<feature type="transmembrane region" description="Helical" evidence="7">
    <location>
        <begin position="360"/>
        <end position="383"/>
    </location>
</feature>
<evidence type="ECO:0000256" key="7">
    <source>
        <dbReference type="SAM" id="Phobius"/>
    </source>
</evidence>
<keyword evidence="6 7" id="KW-0472">Membrane</keyword>
<dbReference type="AlphaFoldDB" id="A0A9X3EJV8"/>
<dbReference type="InterPro" id="IPR004638">
    <property type="entry name" value="EmrB-like"/>
</dbReference>
<accession>A0A9X3EJV8</accession>
<dbReference type="Gene3D" id="1.20.1250.20">
    <property type="entry name" value="MFS general substrate transporter like domains"/>
    <property type="match status" value="1"/>
</dbReference>
<organism evidence="9 10">
    <name type="scientific">Nannocystis pusilla</name>
    <dbReference type="NCBI Taxonomy" id="889268"/>
    <lineage>
        <taxon>Bacteria</taxon>
        <taxon>Pseudomonadati</taxon>
        <taxon>Myxococcota</taxon>
        <taxon>Polyangia</taxon>
        <taxon>Nannocystales</taxon>
        <taxon>Nannocystaceae</taxon>
        <taxon>Nannocystis</taxon>
    </lineage>
</organism>
<feature type="transmembrane region" description="Helical" evidence="7">
    <location>
        <begin position="48"/>
        <end position="66"/>
    </location>
</feature>
<dbReference type="Proteomes" id="UP001150924">
    <property type="component" value="Unassembled WGS sequence"/>
</dbReference>
<name>A0A9X3EJV8_9BACT</name>
<feature type="transmembrane region" description="Helical" evidence="7">
    <location>
        <begin position="78"/>
        <end position="97"/>
    </location>
</feature>
<dbReference type="Pfam" id="PF07690">
    <property type="entry name" value="MFS_1"/>
    <property type="match status" value="1"/>
</dbReference>
<feature type="transmembrane region" description="Helical" evidence="7">
    <location>
        <begin position="12"/>
        <end position="36"/>
    </location>
</feature>
<feature type="transmembrane region" description="Helical" evidence="7">
    <location>
        <begin position="103"/>
        <end position="125"/>
    </location>
</feature>
<keyword evidence="10" id="KW-1185">Reference proteome</keyword>
<feature type="transmembrane region" description="Helical" evidence="7">
    <location>
        <begin position="331"/>
        <end position="348"/>
    </location>
</feature>
<protein>
    <submittedName>
        <fullName evidence="9">DHA2 family efflux MFS transporter permease subunit</fullName>
    </submittedName>
</protein>
<dbReference type="SUPFAM" id="SSF103473">
    <property type="entry name" value="MFS general substrate transporter"/>
    <property type="match status" value="1"/>
</dbReference>
<evidence type="ECO:0000256" key="6">
    <source>
        <dbReference type="ARBA" id="ARBA00023136"/>
    </source>
</evidence>
<comment type="subcellular location">
    <subcellularLocation>
        <location evidence="1">Cell membrane</location>
        <topology evidence="1">Multi-pass membrane protein</topology>
    </subcellularLocation>
</comment>
<feature type="transmembrane region" description="Helical" evidence="7">
    <location>
        <begin position="296"/>
        <end position="319"/>
    </location>
</feature>
<evidence type="ECO:0000256" key="1">
    <source>
        <dbReference type="ARBA" id="ARBA00004651"/>
    </source>
</evidence>
<gene>
    <name evidence="9" type="ORF">OV079_05480</name>
</gene>
<sequence length="458" mass="47250">MIERMEMRLSPLVVASLAVFAVFLDTTVLFVAFPSIAATFPAVPTAELSWVLNAYTIVFAAALVPFGRLADRWGHRATFLAGSIAFTLASLLCAAAPTPGLLVAARVLQAAGGAALVPSSLALVMRATPREKLPVALAVWGATGAVAGAVGPTLGAALIEACGWRWVFAINLPVGLVTVLLGRRRLAESRDPDSVLPAPLGVVLLVIAAVLITLALVLGESWGWTSQRTAATLVAGLATLAAFVIHQARTRAPTIDLSLFAASNFRWANAATLTFGAAFTAMFLASVLFLTAVWDWSILAAGFGVAPGPLLVAALSPRFGRLAARIGQRPLLIAGGLSFALGGLWRLRMLSAEVDYAVDYLPSMLLTGTGVALCLPQLSSVVGQALPANRLGVGGAVHQALRQFAGTLGVALAIGLTAGASGPADALARFDRVWWVMIAGGLATALCSLPLRTGPARA</sequence>
<keyword evidence="4 7" id="KW-0812">Transmembrane</keyword>
<feature type="transmembrane region" description="Helical" evidence="7">
    <location>
        <begin position="164"/>
        <end position="182"/>
    </location>
</feature>
<evidence type="ECO:0000256" key="4">
    <source>
        <dbReference type="ARBA" id="ARBA00022692"/>
    </source>
</evidence>
<dbReference type="InterPro" id="IPR020846">
    <property type="entry name" value="MFS_dom"/>
</dbReference>
<evidence type="ECO:0000313" key="9">
    <source>
        <dbReference type="EMBL" id="MCY1005030.1"/>
    </source>
</evidence>
<keyword evidence="3" id="KW-1003">Cell membrane</keyword>
<keyword evidence="2" id="KW-0813">Transport</keyword>
<dbReference type="InterPro" id="IPR011701">
    <property type="entry name" value="MFS"/>
</dbReference>
<dbReference type="GO" id="GO:0022857">
    <property type="term" value="F:transmembrane transporter activity"/>
    <property type="evidence" value="ECO:0007669"/>
    <property type="project" value="InterPro"/>
</dbReference>
<evidence type="ECO:0000256" key="3">
    <source>
        <dbReference type="ARBA" id="ARBA00022475"/>
    </source>
</evidence>
<evidence type="ECO:0000313" key="10">
    <source>
        <dbReference type="Proteomes" id="UP001150924"/>
    </source>
</evidence>
<dbReference type="CDD" id="cd17321">
    <property type="entry name" value="MFS_MMR_MDR_like"/>
    <property type="match status" value="1"/>
</dbReference>
<feature type="transmembrane region" description="Helical" evidence="7">
    <location>
        <begin position="137"/>
        <end position="158"/>
    </location>
</feature>
<dbReference type="InterPro" id="IPR036259">
    <property type="entry name" value="MFS_trans_sf"/>
</dbReference>
<reference evidence="9" key="1">
    <citation type="submission" date="2022-11" db="EMBL/GenBank/DDBJ databases">
        <title>Minimal conservation of predation-associated metabolite biosynthetic gene clusters underscores biosynthetic potential of Myxococcota including descriptions for ten novel species: Archangium lansinium sp. nov., Myxococcus landrumus sp. nov., Nannocystis bai.</title>
        <authorList>
            <person name="Ahearne A."/>
            <person name="Stevens C."/>
            <person name="Phillips K."/>
        </authorList>
    </citation>
    <scope>NUCLEOTIDE SEQUENCE</scope>
    <source>
        <strain evidence="9">Na p29</strain>
    </source>
</reference>
<evidence type="ECO:0000256" key="5">
    <source>
        <dbReference type="ARBA" id="ARBA00022989"/>
    </source>
</evidence>
<evidence type="ECO:0000259" key="8">
    <source>
        <dbReference type="PROSITE" id="PS50850"/>
    </source>
</evidence>
<feature type="transmembrane region" description="Helical" evidence="7">
    <location>
        <begin position="194"/>
        <end position="218"/>
    </location>
</feature>
<feature type="transmembrane region" description="Helical" evidence="7">
    <location>
        <begin position="433"/>
        <end position="451"/>
    </location>
</feature>
<comment type="caution">
    <text evidence="9">The sequence shown here is derived from an EMBL/GenBank/DDBJ whole genome shotgun (WGS) entry which is preliminary data.</text>
</comment>
<proteinExistence type="predicted"/>
<keyword evidence="5 7" id="KW-1133">Transmembrane helix</keyword>
<feature type="domain" description="Major facilitator superfamily (MFS) profile" evidence="8">
    <location>
        <begin position="11"/>
        <end position="456"/>
    </location>
</feature>
<dbReference type="PANTHER" id="PTHR42718:SF48">
    <property type="entry name" value="CONSERVED TWO-DOMAIN MEMBRANE PROTEIN-RELATED"/>
    <property type="match status" value="1"/>
</dbReference>
<feature type="transmembrane region" description="Helical" evidence="7">
    <location>
        <begin position="404"/>
        <end position="421"/>
    </location>
</feature>
<dbReference type="Gene3D" id="1.20.1720.10">
    <property type="entry name" value="Multidrug resistance protein D"/>
    <property type="match status" value="1"/>
</dbReference>
<evidence type="ECO:0000256" key="2">
    <source>
        <dbReference type="ARBA" id="ARBA00022448"/>
    </source>
</evidence>
<dbReference type="NCBIfam" id="TIGR00711">
    <property type="entry name" value="efflux_EmrB"/>
    <property type="match status" value="1"/>
</dbReference>
<feature type="transmembrane region" description="Helical" evidence="7">
    <location>
        <begin position="267"/>
        <end position="290"/>
    </location>
</feature>
<dbReference type="PROSITE" id="PS50850">
    <property type="entry name" value="MFS"/>
    <property type="match status" value="1"/>
</dbReference>
<feature type="transmembrane region" description="Helical" evidence="7">
    <location>
        <begin position="230"/>
        <end position="246"/>
    </location>
</feature>
<dbReference type="PANTHER" id="PTHR42718">
    <property type="entry name" value="MAJOR FACILITATOR SUPERFAMILY MULTIDRUG TRANSPORTER MFSC"/>
    <property type="match status" value="1"/>
</dbReference>